<dbReference type="AlphaFoldDB" id="A0A4Q4TYA5"/>
<dbReference type="CDD" id="cd18186">
    <property type="entry name" value="BTB_POZ_ZBTB_KLHL-like"/>
    <property type="match status" value="1"/>
</dbReference>
<protein>
    <recommendedName>
        <fullName evidence="2">BTB domain-containing protein</fullName>
    </recommendedName>
</protein>
<evidence type="ECO:0000256" key="1">
    <source>
        <dbReference type="SAM" id="MobiDB-lite"/>
    </source>
</evidence>
<evidence type="ECO:0000313" key="4">
    <source>
        <dbReference type="Proteomes" id="UP000293360"/>
    </source>
</evidence>
<reference evidence="3 4" key="1">
    <citation type="submission" date="2018-06" db="EMBL/GenBank/DDBJ databases">
        <title>Complete Genomes of Monosporascus.</title>
        <authorList>
            <person name="Robinson A.J."/>
            <person name="Natvig D.O."/>
        </authorList>
    </citation>
    <scope>NUCLEOTIDE SEQUENCE [LARGE SCALE GENOMIC DNA]</scope>
    <source>
        <strain evidence="3 4">CBS 110550</strain>
    </source>
</reference>
<dbReference type="Pfam" id="PF00651">
    <property type="entry name" value="BTB"/>
    <property type="match status" value="1"/>
</dbReference>
<dbReference type="Proteomes" id="UP000293360">
    <property type="component" value="Unassembled WGS sequence"/>
</dbReference>
<feature type="compositionally biased region" description="Low complexity" evidence="1">
    <location>
        <begin position="184"/>
        <end position="204"/>
    </location>
</feature>
<feature type="compositionally biased region" description="Polar residues" evidence="1">
    <location>
        <begin position="127"/>
        <end position="139"/>
    </location>
</feature>
<feature type="compositionally biased region" description="Basic residues" evidence="1">
    <location>
        <begin position="172"/>
        <end position="181"/>
    </location>
</feature>
<name>A0A4Q4TYA5_9PEZI</name>
<sequence>MSSRYVDELLVSLKELFKTSAYSDLIIACGDDEHRVHRAVVYPRSKRLVEMSNNRPQERDDYDILVLAEDDPQAVSLMLHYLYHLDYPEVQGETKNGVNGQDASQANPVENFSPLEKKEPGAVINGNADNSNATTNGQPQRPMEYSIENEQFVDPVSSPIPAGDNGADAASKKSKKKKRRNTQAESDSSSAAVAVRTQTQAQSQEPLPAGAATAQPSNLAVHAQLYALASKYAVEGLYALASKYAVEGLKALAAERFERGIGLHWETEDFLRAAREAYTSTDRADRRLRDAVLGAIKAHPQLLERTGVQEVIRGLELSFDLLMHMRSGPNWAAVVGGGA</sequence>
<proteinExistence type="predicted"/>
<comment type="caution">
    <text evidence="3">The sequence shown here is derived from an EMBL/GenBank/DDBJ whole genome shotgun (WGS) entry which is preliminary data.</text>
</comment>
<keyword evidence="4" id="KW-1185">Reference proteome</keyword>
<feature type="region of interest" description="Disordered" evidence="1">
    <location>
        <begin position="154"/>
        <end position="211"/>
    </location>
</feature>
<evidence type="ECO:0000259" key="2">
    <source>
        <dbReference type="PROSITE" id="PS50097"/>
    </source>
</evidence>
<dbReference type="SUPFAM" id="SSF54695">
    <property type="entry name" value="POZ domain"/>
    <property type="match status" value="1"/>
</dbReference>
<dbReference type="InterPro" id="IPR000210">
    <property type="entry name" value="BTB/POZ_dom"/>
</dbReference>
<dbReference type="EMBL" id="QJNU01000003">
    <property type="protein sequence ID" value="RYP11327.1"/>
    <property type="molecule type" value="Genomic_DNA"/>
</dbReference>
<dbReference type="PROSITE" id="PS50097">
    <property type="entry name" value="BTB"/>
    <property type="match status" value="1"/>
</dbReference>
<dbReference type="PANTHER" id="PTHR47843">
    <property type="entry name" value="BTB DOMAIN-CONTAINING PROTEIN-RELATED"/>
    <property type="match status" value="1"/>
</dbReference>
<evidence type="ECO:0000313" key="3">
    <source>
        <dbReference type="EMBL" id="RYP11327.1"/>
    </source>
</evidence>
<dbReference type="Gene3D" id="3.30.710.10">
    <property type="entry name" value="Potassium Channel Kv1.1, Chain A"/>
    <property type="match status" value="1"/>
</dbReference>
<dbReference type="PANTHER" id="PTHR47843:SF5">
    <property type="entry name" value="BTB_POZ DOMAIN PROTEIN"/>
    <property type="match status" value="1"/>
</dbReference>
<accession>A0A4Q4TYA5</accession>
<feature type="region of interest" description="Disordered" evidence="1">
    <location>
        <begin position="93"/>
        <end position="141"/>
    </location>
</feature>
<gene>
    <name evidence="3" type="ORF">DL764_000145</name>
</gene>
<dbReference type="OrthoDB" id="6359816at2759"/>
<dbReference type="InterPro" id="IPR011333">
    <property type="entry name" value="SKP1/BTB/POZ_sf"/>
</dbReference>
<dbReference type="STRING" id="155417.A0A4Q4TYA5"/>
<feature type="domain" description="BTB" evidence="2">
    <location>
        <begin position="23"/>
        <end position="83"/>
    </location>
</feature>
<feature type="compositionally biased region" description="Polar residues" evidence="1">
    <location>
        <begin position="93"/>
        <end position="110"/>
    </location>
</feature>
<organism evidence="3 4">
    <name type="scientific">Monosporascus ibericus</name>
    <dbReference type="NCBI Taxonomy" id="155417"/>
    <lineage>
        <taxon>Eukaryota</taxon>
        <taxon>Fungi</taxon>
        <taxon>Dikarya</taxon>
        <taxon>Ascomycota</taxon>
        <taxon>Pezizomycotina</taxon>
        <taxon>Sordariomycetes</taxon>
        <taxon>Xylariomycetidae</taxon>
        <taxon>Xylariales</taxon>
        <taxon>Xylariales incertae sedis</taxon>
        <taxon>Monosporascus</taxon>
    </lineage>
</organism>